<keyword evidence="6" id="KW-0325">Glycoprotein</keyword>
<organism evidence="11 12">
    <name type="scientific">Solanum tuberosum</name>
    <name type="common">Potato</name>
    <dbReference type="NCBI Taxonomy" id="4113"/>
    <lineage>
        <taxon>Eukaryota</taxon>
        <taxon>Viridiplantae</taxon>
        <taxon>Streptophyta</taxon>
        <taxon>Embryophyta</taxon>
        <taxon>Tracheophyta</taxon>
        <taxon>Spermatophyta</taxon>
        <taxon>Magnoliopsida</taxon>
        <taxon>eudicotyledons</taxon>
        <taxon>Gunneridae</taxon>
        <taxon>Pentapetalae</taxon>
        <taxon>asterids</taxon>
        <taxon>lamiids</taxon>
        <taxon>Solanales</taxon>
        <taxon>Solanaceae</taxon>
        <taxon>Solanoideae</taxon>
        <taxon>Solaneae</taxon>
        <taxon>Solanum</taxon>
    </lineage>
</organism>
<dbReference type="InterPro" id="IPR034197">
    <property type="entry name" value="Peptidases_S8_3"/>
</dbReference>
<keyword evidence="5" id="KW-0720">Serine protease</keyword>
<evidence type="ECO:0000313" key="11">
    <source>
        <dbReference type="EMBL" id="KAH0742866.1"/>
    </source>
</evidence>
<dbReference type="InterPro" id="IPR015500">
    <property type="entry name" value="Peptidase_S8_subtilisin-rel"/>
</dbReference>
<accession>A0ABQ7U7Q7</accession>
<name>A0ABQ7U7Q7_SOLTU</name>
<dbReference type="PRINTS" id="PR00723">
    <property type="entry name" value="SUBTILISIN"/>
</dbReference>
<sequence length="556" mass="59462">MPPPPARWKGKCEFYSRSSCNNKLIGARYFHESGNGTPLDENGHGTHTSRIAAGNFVNGANVLGMANGTASGMAPLAHVAMYKVCSSIGCPETDVLAAIDAAIKDGVDVLSISISAKFNQFWSGVIAEGGFTAMQKGILVSCSAGNTGPLPGTVNNLDPWLFTVGASTTDRKLRATVRLGDGKEIYGESGFQPKDFSETMLPLIRNVSDAFCSAESLENIDVKGKIVLCVSDGNTSRIGKGHYVKNAGGAGMILVNDELHGFTVSAEPHVVPAAHVSYTDGLKIISYMNSTSNPLATFLFRGTIFEDDFAREVASFSGRGPNRASPGILKPDIVAPGVNILAAWPSKSTFNIASGTSMSCPHVSGIATLVKSTHPDWSPAAIKSAIMTTADLDEKSDLFATGAGHVNPSRASDPGLIYDIKHEDYVQYLCGLKYPNKAAYMSILRKVNCLSKIIEAELNYPSFSIGLGLEAQTYTRTVTNVGEAVSSYVVEILPPQGVDVIVDPPLLNFSELNQKKTYKVTFSRRSSSSTTKFVQGYLRWTSSKHFVRSPIVVTFK</sequence>
<dbReference type="Gene3D" id="3.40.50.200">
    <property type="entry name" value="Peptidase S8/S53 domain"/>
    <property type="match status" value="1"/>
</dbReference>
<keyword evidence="2" id="KW-0645">Protease</keyword>
<keyword evidence="12" id="KW-1185">Reference proteome</keyword>
<dbReference type="Gene3D" id="3.50.30.30">
    <property type="match status" value="1"/>
</dbReference>
<dbReference type="CDD" id="cd04852">
    <property type="entry name" value="Peptidases_S8_3"/>
    <property type="match status" value="1"/>
</dbReference>
<evidence type="ECO:0000256" key="5">
    <source>
        <dbReference type="ARBA" id="ARBA00022825"/>
    </source>
</evidence>
<proteinExistence type="inferred from homology"/>
<comment type="similarity">
    <text evidence="1 7">Belongs to the peptidase S8 family.</text>
</comment>
<dbReference type="Gene3D" id="2.60.40.2310">
    <property type="match status" value="1"/>
</dbReference>
<dbReference type="SUPFAM" id="SSF52743">
    <property type="entry name" value="Subtilisin-like"/>
    <property type="match status" value="1"/>
</dbReference>
<dbReference type="InterPro" id="IPR046450">
    <property type="entry name" value="PA_dom_sf"/>
</dbReference>
<dbReference type="EMBL" id="JAIVGD010000023">
    <property type="protein sequence ID" value="KAH0742866.1"/>
    <property type="molecule type" value="Genomic_DNA"/>
</dbReference>
<dbReference type="InterPro" id="IPR041469">
    <property type="entry name" value="Subtilisin-like_FN3"/>
</dbReference>
<evidence type="ECO:0000313" key="12">
    <source>
        <dbReference type="Proteomes" id="UP000826656"/>
    </source>
</evidence>
<keyword evidence="3" id="KW-0732">Signal</keyword>
<evidence type="ECO:0000256" key="4">
    <source>
        <dbReference type="ARBA" id="ARBA00022801"/>
    </source>
</evidence>
<reference evidence="11 12" key="1">
    <citation type="journal article" date="2021" name="bioRxiv">
        <title>Chromosome-scale and haplotype-resolved genome assembly of a tetraploid potato cultivar.</title>
        <authorList>
            <person name="Sun H."/>
            <person name="Jiao W.-B."/>
            <person name="Krause K."/>
            <person name="Campoy J.A."/>
            <person name="Goel M."/>
            <person name="Folz-Donahue K."/>
            <person name="Kukat C."/>
            <person name="Huettel B."/>
            <person name="Schneeberger K."/>
        </authorList>
    </citation>
    <scope>NUCLEOTIDE SEQUENCE [LARGE SCALE GENOMIC DNA]</scope>
    <source>
        <strain evidence="11">SolTubOtavaFocal</strain>
        <tissue evidence="11">Leaves</tissue>
    </source>
</reference>
<dbReference type="InterPro" id="IPR045051">
    <property type="entry name" value="SBT"/>
</dbReference>
<protein>
    <submittedName>
        <fullName evidence="11">Uncharacterized protein</fullName>
    </submittedName>
</protein>
<evidence type="ECO:0000256" key="3">
    <source>
        <dbReference type="ARBA" id="ARBA00022729"/>
    </source>
</evidence>
<dbReference type="SUPFAM" id="SSF52025">
    <property type="entry name" value="PA domain"/>
    <property type="match status" value="1"/>
</dbReference>
<feature type="domain" description="Subtilisin-like protease fibronectin type-III" evidence="10">
    <location>
        <begin position="457"/>
        <end position="553"/>
    </location>
</feature>
<evidence type="ECO:0000256" key="6">
    <source>
        <dbReference type="ARBA" id="ARBA00023180"/>
    </source>
</evidence>
<dbReference type="Pfam" id="PF00082">
    <property type="entry name" value="Peptidase_S8"/>
    <property type="match status" value="1"/>
</dbReference>
<dbReference type="CDD" id="cd02120">
    <property type="entry name" value="PA_subtilisin_like"/>
    <property type="match status" value="1"/>
</dbReference>
<evidence type="ECO:0000256" key="1">
    <source>
        <dbReference type="ARBA" id="ARBA00011073"/>
    </source>
</evidence>
<keyword evidence="4" id="KW-0378">Hydrolase</keyword>
<evidence type="ECO:0000256" key="7">
    <source>
        <dbReference type="PROSITE-ProRule" id="PRU01240"/>
    </source>
</evidence>
<dbReference type="InterPro" id="IPR003137">
    <property type="entry name" value="PA_domain"/>
</dbReference>
<dbReference type="Proteomes" id="UP000826656">
    <property type="component" value="Unassembled WGS sequence"/>
</dbReference>
<feature type="domain" description="PA" evidence="9">
    <location>
        <begin position="202"/>
        <end position="284"/>
    </location>
</feature>
<evidence type="ECO:0000259" key="8">
    <source>
        <dbReference type="Pfam" id="PF00082"/>
    </source>
</evidence>
<dbReference type="PROSITE" id="PS00138">
    <property type="entry name" value="SUBTILASE_SER"/>
    <property type="match status" value="1"/>
</dbReference>
<gene>
    <name evidence="11" type="ORF">KY290_030859</name>
</gene>
<comment type="caution">
    <text evidence="11">The sequence shown here is derived from an EMBL/GenBank/DDBJ whole genome shotgun (WGS) entry which is preliminary data.</text>
</comment>
<comment type="caution">
    <text evidence="7">Lacks conserved residue(s) required for the propagation of feature annotation.</text>
</comment>
<dbReference type="InterPro" id="IPR036852">
    <property type="entry name" value="Peptidase_S8/S53_dom_sf"/>
</dbReference>
<dbReference type="InterPro" id="IPR000209">
    <property type="entry name" value="Peptidase_S8/S53_dom"/>
</dbReference>
<dbReference type="PROSITE" id="PS51892">
    <property type="entry name" value="SUBTILASE"/>
    <property type="match status" value="1"/>
</dbReference>
<dbReference type="Pfam" id="PF02225">
    <property type="entry name" value="PA"/>
    <property type="match status" value="1"/>
</dbReference>
<evidence type="ECO:0000256" key="2">
    <source>
        <dbReference type="ARBA" id="ARBA00022670"/>
    </source>
</evidence>
<evidence type="ECO:0000259" key="10">
    <source>
        <dbReference type="Pfam" id="PF17766"/>
    </source>
</evidence>
<evidence type="ECO:0000259" key="9">
    <source>
        <dbReference type="Pfam" id="PF02225"/>
    </source>
</evidence>
<dbReference type="PANTHER" id="PTHR10795">
    <property type="entry name" value="PROPROTEIN CONVERTASE SUBTILISIN/KEXIN"/>
    <property type="match status" value="1"/>
</dbReference>
<dbReference type="Pfam" id="PF17766">
    <property type="entry name" value="fn3_6"/>
    <property type="match status" value="1"/>
</dbReference>
<dbReference type="InterPro" id="IPR023828">
    <property type="entry name" value="Peptidase_S8_Ser-AS"/>
</dbReference>
<feature type="domain" description="Peptidase S8/S53" evidence="8">
    <location>
        <begin position="37"/>
        <end position="404"/>
    </location>
</feature>